<evidence type="ECO:0000313" key="2">
    <source>
        <dbReference type="Proteomes" id="UP000004535"/>
    </source>
</evidence>
<evidence type="ECO:0000313" key="1">
    <source>
        <dbReference type="EMBL" id="EEE08577.1"/>
    </source>
</evidence>
<dbReference type="EMBL" id="ACFC01000002">
    <property type="protein sequence ID" value="EEE08577.1"/>
    <property type="molecule type" value="Genomic_DNA"/>
</dbReference>
<protein>
    <submittedName>
        <fullName evidence="1">Uncharacterized protein</fullName>
    </submittedName>
</protein>
<comment type="caution">
    <text evidence="1">The sequence shown here is derived from an EMBL/GenBank/DDBJ whole genome shotgun (WGS) entry which is preliminary data.</text>
</comment>
<name>B9BKW0_9BURK</name>
<dbReference type="Proteomes" id="UP000004535">
    <property type="component" value="Unassembled WGS sequence"/>
</dbReference>
<gene>
    <name evidence="1" type="ORF">BURMUCGD2_5718</name>
</gene>
<reference evidence="1 2" key="1">
    <citation type="journal article" date="2012" name="J. Bacteriol.">
        <title>Draft Genome Sequence Determination for Cystic Fibrosis and Chronic Granulomatous Disease Burkholderia multivorans Isolates.</title>
        <authorList>
            <person name="Varga J.J."/>
            <person name="Losada L."/>
            <person name="Zelazny A.M."/>
            <person name="Brinkac L."/>
            <person name="Harkins D."/>
            <person name="Radune D."/>
            <person name="Hostetler J."/>
            <person name="Sampaio E.P."/>
            <person name="Ronning C.M."/>
            <person name="Nierman W.C."/>
            <person name="Greenberg D.E."/>
            <person name="Holland S.M."/>
            <person name="Goldberg J.B."/>
        </authorList>
    </citation>
    <scope>NUCLEOTIDE SEQUENCE [LARGE SCALE GENOMIC DNA]</scope>
    <source>
        <strain evidence="1 2">CGD2</strain>
    </source>
</reference>
<dbReference type="AlphaFoldDB" id="B9BKW0"/>
<organism evidence="1 2">
    <name type="scientific">Burkholderia multivorans CGD2</name>
    <dbReference type="NCBI Taxonomy" id="513052"/>
    <lineage>
        <taxon>Bacteria</taxon>
        <taxon>Pseudomonadati</taxon>
        <taxon>Pseudomonadota</taxon>
        <taxon>Betaproteobacteria</taxon>
        <taxon>Burkholderiales</taxon>
        <taxon>Burkholderiaceae</taxon>
        <taxon>Burkholderia</taxon>
        <taxon>Burkholderia cepacia complex</taxon>
    </lineage>
</organism>
<proteinExistence type="predicted"/>
<accession>B9BKW0</accession>
<sequence length="52" mass="5856">MIVRRTSAMAHVRTSGAAHVRHIIASRKYAENPCVQRVRAVSHLFSNAARRD</sequence>